<evidence type="ECO:0000313" key="1">
    <source>
        <dbReference type="EMBL" id="EXC30777.1"/>
    </source>
</evidence>
<name>W9SW47_9ROSA</name>
<reference evidence="2" key="1">
    <citation type="submission" date="2013-01" db="EMBL/GenBank/DDBJ databases">
        <title>Draft Genome Sequence of a Mulberry Tree, Morus notabilis C.K. Schneid.</title>
        <authorList>
            <person name="He N."/>
            <person name="Zhao S."/>
        </authorList>
    </citation>
    <scope>NUCLEOTIDE SEQUENCE</scope>
</reference>
<evidence type="ECO:0000313" key="2">
    <source>
        <dbReference type="Proteomes" id="UP000030645"/>
    </source>
</evidence>
<keyword evidence="2" id="KW-1185">Reference proteome</keyword>
<organism evidence="1 2">
    <name type="scientific">Morus notabilis</name>
    <dbReference type="NCBI Taxonomy" id="981085"/>
    <lineage>
        <taxon>Eukaryota</taxon>
        <taxon>Viridiplantae</taxon>
        <taxon>Streptophyta</taxon>
        <taxon>Embryophyta</taxon>
        <taxon>Tracheophyta</taxon>
        <taxon>Spermatophyta</taxon>
        <taxon>Magnoliopsida</taxon>
        <taxon>eudicotyledons</taxon>
        <taxon>Gunneridae</taxon>
        <taxon>Pentapetalae</taxon>
        <taxon>rosids</taxon>
        <taxon>fabids</taxon>
        <taxon>Rosales</taxon>
        <taxon>Moraceae</taxon>
        <taxon>Moreae</taxon>
        <taxon>Morus</taxon>
    </lineage>
</organism>
<dbReference type="EMBL" id="KE346217">
    <property type="protein sequence ID" value="EXC30777.1"/>
    <property type="molecule type" value="Genomic_DNA"/>
</dbReference>
<proteinExistence type="predicted"/>
<sequence length="121" mass="13461">MAEYREALLKQEERIHYDENCPGCKIDRLKRSNSGIPLKHLLCAFTVCLAADSFLRDMSTDSDVLASHSRAPGRLAFSTSSGAGKMRRLGILKTYRFPHGIRAKHLITGKIKLPPCQAHPA</sequence>
<dbReference type="AlphaFoldDB" id="W9SW47"/>
<accession>W9SW47</accession>
<dbReference type="Proteomes" id="UP000030645">
    <property type="component" value="Unassembled WGS sequence"/>
</dbReference>
<gene>
    <name evidence="1" type="ORF">L484_027953</name>
</gene>
<protein>
    <submittedName>
        <fullName evidence="1">Uncharacterized protein</fullName>
    </submittedName>
</protein>